<evidence type="ECO:0000313" key="4">
    <source>
        <dbReference type="Proteomes" id="UP000306038"/>
    </source>
</evidence>
<gene>
    <name evidence="3" type="ORF">EK417_02420</name>
</gene>
<dbReference type="RefSeq" id="WP_136521231.1">
    <property type="nucleotide sequence ID" value="NZ_SDLV01000003.1"/>
</dbReference>
<keyword evidence="1" id="KW-0175">Coiled coil</keyword>
<proteinExistence type="predicted"/>
<dbReference type="EMBL" id="SDLV01000003">
    <property type="protein sequence ID" value="THV63253.1"/>
    <property type="molecule type" value="Genomic_DNA"/>
</dbReference>
<name>A0ABY2RFL0_9FLAO</name>
<dbReference type="Proteomes" id="UP000306038">
    <property type="component" value="Unassembled WGS sequence"/>
</dbReference>
<keyword evidence="4" id="KW-1185">Reference proteome</keyword>
<evidence type="ECO:0000313" key="3">
    <source>
        <dbReference type="EMBL" id="THV63253.1"/>
    </source>
</evidence>
<accession>A0ABY2RFL0</accession>
<protein>
    <submittedName>
        <fullName evidence="3">Uncharacterized protein</fullName>
    </submittedName>
</protein>
<sequence length="1261" mass="142440">MATNETNNSAPQTLFRFVSLRNPELTETKKVNLGFIHRPSQLTTSFDTAINPGSTALEKFKALEHAAKSFNPVDYQSEIEIENGPLSEALKVGRKIAKKEAISLADEITAKNLYNSNAIQSKMGEIWDNLIYQTVTQKNFYVKEALVHILRALHFGYVCDLPVTTELIKINGEDIKAKALEARVVLPMKLFGDGYEGEGTTSSPSGNTFQVNLSKIGEGVINGTTPLSFSVQQQLKAEGERISELSYLTFEKDGLLQLRAELEATQKLFYTLRAKAYDAAYKQYMNTHQTDIEKYNALQESVKAQIAKGGLTQEQIDALYASLEALKVPPFKFEYKNEINFEDLKEKLSLDSFKLFVNIFTKITSGEKPENGLDFSTITVLSDRKLQLGTIEVSITDEFDTYPEIFEKLDEETASKVQTLFQKSPVTEQTYASVGGVLIPVASNYSASSRVVPRSYYLKTSYEPLYSRMPATATFYYQAESNAWGAASVRINASTDFGLFEESFSNIEVVDGKVALPLFLVDKFGKFIRSMDIKVYFNNGKEASLNLSEIEINRTFTGILYTEETKDETENPSEGNGGYKPGTFIPKHFGVKRLGIADYLKVVQTTHAYVPGEVTHIENIMAKEFKQKSTRRLRRSEIQTTTSKSTERETLSDTTTTTRNDMQSEVANVIQQDINTEAHFRYGGMGKSFEVGGSFAARNSKENSTRQAISKSQEITEKATERILTKVAEERIEKIIEEFEENNAHGFDNRNGNKHVVGVYRWVDKKMKNQIFNYGKRTMFEFMVPEPARLHTLATAASKSDTLTPPLDPRTVTGQWNMPSAQKATQQQIEYWANYYNVKLTEQPKSPINLILGKQWEKVDGNGEFRHRQIDIPDNYEASAVKMFYGFERNSRGKSVLYTSNFAGGTVALENWNTSIDSTAYFTPQNVTGSYDFVYRCENIDSVNIAFEITCKLSAAYMASWFLENFTAIIKAYDEAYAVFLEKKAEIEKKAKEEEEQNKEKLNSSNFFRNMESVILKHNCIAYLLQDYASLGKNFTNGAERMQDFSIVLGEDLEQYTALAKFMEQAFEWSIMDYTFYPYYWGDKAKWQDMYLSQSTDPLFRNFLQAGMARVIVTVKPGFEDAVQFFMSTGRIWNGGEVPVIGDPMYLSIVDEMREPVGVKQGKAWITVLPTSLNILQEDSAGLKTTTALPFTKENPEDFEVPSDVVIETEFSIVDSKLNAGDDKFVDKIELNNGFLELTTDDNPKEVIASLPLSELKQALQ</sequence>
<organism evidence="3 4">
    <name type="scientific">Chryseobacterium candidae</name>
    <dbReference type="NCBI Taxonomy" id="1978493"/>
    <lineage>
        <taxon>Bacteria</taxon>
        <taxon>Pseudomonadati</taxon>
        <taxon>Bacteroidota</taxon>
        <taxon>Flavobacteriia</taxon>
        <taxon>Flavobacteriales</taxon>
        <taxon>Weeksellaceae</taxon>
        <taxon>Chryseobacterium group</taxon>
        <taxon>Chryseobacterium</taxon>
    </lineage>
</organism>
<evidence type="ECO:0000256" key="2">
    <source>
        <dbReference type="SAM" id="MobiDB-lite"/>
    </source>
</evidence>
<comment type="caution">
    <text evidence="3">The sequence shown here is derived from an EMBL/GenBank/DDBJ whole genome shotgun (WGS) entry which is preliminary data.</text>
</comment>
<evidence type="ECO:0000256" key="1">
    <source>
        <dbReference type="SAM" id="Coils"/>
    </source>
</evidence>
<reference evidence="3 4" key="1">
    <citation type="submission" date="2019-01" db="EMBL/GenBank/DDBJ databases">
        <authorList>
            <person name="B I."/>
            <person name="Ch S."/>
            <person name="Ch V.R."/>
        </authorList>
    </citation>
    <scope>NUCLEOTIDE SEQUENCE [LARGE SCALE GENOMIC DNA]</scope>
    <source>
        <strain evidence="3 4">JC507</strain>
    </source>
</reference>
<feature type="region of interest" description="Disordered" evidence="2">
    <location>
        <begin position="626"/>
        <end position="662"/>
    </location>
</feature>
<feature type="coiled-coil region" evidence="1">
    <location>
        <begin position="977"/>
        <end position="1005"/>
    </location>
</feature>